<feature type="chain" id="PRO_5025076818" description="Carbonic anhydrase" evidence="9">
    <location>
        <begin position="20"/>
        <end position="347"/>
    </location>
</feature>
<dbReference type="PROSITE" id="PS00162">
    <property type="entry name" value="ALPHA_CA_1"/>
    <property type="match status" value="1"/>
</dbReference>
<dbReference type="SMART" id="SM01057">
    <property type="entry name" value="Carb_anhydrase"/>
    <property type="match status" value="1"/>
</dbReference>
<evidence type="ECO:0000256" key="4">
    <source>
        <dbReference type="ARBA" id="ARBA00012925"/>
    </source>
</evidence>
<evidence type="ECO:0000259" key="11">
    <source>
        <dbReference type="PROSITE" id="PS51144"/>
    </source>
</evidence>
<dbReference type="GO" id="GO:0004089">
    <property type="term" value="F:carbonate dehydratase activity"/>
    <property type="evidence" value="ECO:0007669"/>
    <property type="project" value="UniProtKB-UniRule"/>
</dbReference>
<dbReference type="STRING" id="1884261.A0A5C3Q4T8"/>
<dbReference type="InterPro" id="IPR023561">
    <property type="entry name" value="Carbonic_anhydrase_a-class"/>
</dbReference>
<dbReference type="Gene3D" id="3.10.200.10">
    <property type="entry name" value="Alpha carbonic anhydrase"/>
    <property type="match status" value="1"/>
</dbReference>
<dbReference type="Pfam" id="PF00194">
    <property type="entry name" value="Carb_anhydrase"/>
    <property type="match status" value="1"/>
</dbReference>
<dbReference type="Proteomes" id="UP000305067">
    <property type="component" value="Unassembled WGS sequence"/>
</dbReference>
<dbReference type="EMBL" id="ML178852">
    <property type="protein sequence ID" value="TFK96992.1"/>
    <property type="molecule type" value="Genomic_DNA"/>
</dbReference>
<evidence type="ECO:0000256" key="9">
    <source>
        <dbReference type="RuleBase" id="RU367011"/>
    </source>
</evidence>
<evidence type="ECO:0000256" key="3">
    <source>
        <dbReference type="ARBA" id="ARBA00010718"/>
    </source>
</evidence>
<evidence type="ECO:0000256" key="10">
    <source>
        <dbReference type="SAM" id="MobiDB-lite"/>
    </source>
</evidence>
<dbReference type="SUPFAM" id="SSF51069">
    <property type="entry name" value="Carbonic anhydrase"/>
    <property type="match status" value="1"/>
</dbReference>
<keyword evidence="6 9" id="KW-0862">Zinc</keyword>
<dbReference type="OrthoDB" id="429145at2759"/>
<feature type="signal peptide" evidence="9">
    <location>
        <begin position="1"/>
        <end position="19"/>
    </location>
</feature>
<dbReference type="PROSITE" id="PS51257">
    <property type="entry name" value="PROKAR_LIPOPROTEIN"/>
    <property type="match status" value="1"/>
</dbReference>
<dbReference type="InterPro" id="IPR041891">
    <property type="entry name" value="Alpha_CA_prokaryot-like"/>
</dbReference>
<evidence type="ECO:0000256" key="8">
    <source>
        <dbReference type="ARBA" id="ARBA00048348"/>
    </source>
</evidence>
<feature type="domain" description="Alpha-carbonic anhydrase" evidence="11">
    <location>
        <begin position="41"/>
        <end position="275"/>
    </location>
</feature>
<dbReference type="PANTHER" id="PTHR18952:SF265">
    <property type="entry name" value="CARBONIC ANHYDRASE"/>
    <property type="match status" value="1"/>
</dbReference>
<evidence type="ECO:0000256" key="6">
    <source>
        <dbReference type="ARBA" id="ARBA00022833"/>
    </source>
</evidence>
<dbReference type="GO" id="GO:0008270">
    <property type="term" value="F:zinc ion binding"/>
    <property type="evidence" value="ECO:0007669"/>
    <property type="project" value="UniProtKB-UniRule"/>
</dbReference>
<evidence type="ECO:0000313" key="13">
    <source>
        <dbReference type="Proteomes" id="UP000305067"/>
    </source>
</evidence>
<dbReference type="PROSITE" id="PS51144">
    <property type="entry name" value="ALPHA_CA_2"/>
    <property type="match status" value="1"/>
</dbReference>
<name>A0A5C3Q4T8_9AGAR</name>
<dbReference type="AlphaFoldDB" id="A0A5C3Q4T8"/>
<evidence type="ECO:0000256" key="1">
    <source>
        <dbReference type="ARBA" id="ARBA00001947"/>
    </source>
</evidence>
<comment type="similarity">
    <text evidence="3 9">Belongs to the alpha-carbonic anhydrase family.</text>
</comment>
<evidence type="ECO:0000256" key="2">
    <source>
        <dbReference type="ARBA" id="ARBA00002904"/>
    </source>
</evidence>
<keyword evidence="13" id="KW-1185">Reference proteome</keyword>
<keyword evidence="5 9" id="KW-0479">Metal-binding</keyword>
<comment type="function">
    <text evidence="2 9">Reversible hydration of carbon dioxide.</text>
</comment>
<dbReference type="EC" id="4.2.1.1" evidence="4 9"/>
<dbReference type="InterPro" id="IPR001148">
    <property type="entry name" value="CA_dom"/>
</dbReference>
<keyword evidence="9" id="KW-0732">Signal</keyword>
<comment type="cofactor">
    <cofactor evidence="1 9">
        <name>Zn(2+)</name>
        <dbReference type="ChEBI" id="CHEBI:29105"/>
    </cofactor>
</comment>
<proteinExistence type="inferred from homology"/>
<evidence type="ECO:0000256" key="7">
    <source>
        <dbReference type="ARBA" id="ARBA00023239"/>
    </source>
</evidence>
<sequence>MFSFTRLVLLVTLAVSASASCIHNTSLMRRQIAEEGTVEVSTFGYTGSKGPLLWATLEAENELCRTGKVQSPINLDDTISKATEAPVVAFNNVEEAEFENLGTTLEVLATGVTTFAGKEFTLAQFHMHTPSEHRIAEEYFPLEIHMVHEAADGSIAVIALPFQLTEDNSTLELLTAVTENIEAIRVPGTVGRTGALDFTEITEIIQTTPLFQYTGSLTTPPCAEGLTFLVLEQPLPLNVATYNKIKSIIKFNARYTQNTSGQDNFLAAATVFANEQDGVSQSQSCDCGPGGENPAPTSPAQPPVEDKATTGAHEPAPTGANNHENIPAAEACAMQCKGKRWVPDAFL</sequence>
<keyword evidence="7 9" id="KW-0456">Lyase</keyword>
<organism evidence="12 13">
    <name type="scientific">Pterulicium gracile</name>
    <dbReference type="NCBI Taxonomy" id="1884261"/>
    <lineage>
        <taxon>Eukaryota</taxon>
        <taxon>Fungi</taxon>
        <taxon>Dikarya</taxon>
        <taxon>Basidiomycota</taxon>
        <taxon>Agaricomycotina</taxon>
        <taxon>Agaricomycetes</taxon>
        <taxon>Agaricomycetidae</taxon>
        <taxon>Agaricales</taxon>
        <taxon>Pleurotineae</taxon>
        <taxon>Pterulaceae</taxon>
        <taxon>Pterulicium</taxon>
    </lineage>
</organism>
<accession>A0A5C3Q4T8</accession>
<dbReference type="CDD" id="cd03124">
    <property type="entry name" value="alpha_CA_prokaryotic_like"/>
    <property type="match status" value="1"/>
</dbReference>
<reference evidence="12 13" key="1">
    <citation type="journal article" date="2019" name="Nat. Ecol. Evol.">
        <title>Megaphylogeny resolves global patterns of mushroom evolution.</title>
        <authorList>
            <person name="Varga T."/>
            <person name="Krizsan K."/>
            <person name="Foldi C."/>
            <person name="Dima B."/>
            <person name="Sanchez-Garcia M."/>
            <person name="Sanchez-Ramirez S."/>
            <person name="Szollosi G.J."/>
            <person name="Szarkandi J.G."/>
            <person name="Papp V."/>
            <person name="Albert L."/>
            <person name="Andreopoulos W."/>
            <person name="Angelini C."/>
            <person name="Antonin V."/>
            <person name="Barry K.W."/>
            <person name="Bougher N.L."/>
            <person name="Buchanan P."/>
            <person name="Buyck B."/>
            <person name="Bense V."/>
            <person name="Catcheside P."/>
            <person name="Chovatia M."/>
            <person name="Cooper J."/>
            <person name="Damon W."/>
            <person name="Desjardin D."/>
            <person name="Finy P."/>
            <person name="Geml J."/>
            <person name="Haridas S."/>
            <person name="Hughes K."/>
            <person name="Justo A."/>
            <person name="Karasinski D."/>
            <person name="Kautmanova I."/>
            <person name="Kiss B."/>
            <person name="Kocsube S."/>
            <person name="Kotiranta H."/>
            <person name="LaButti K.M."/>
            <person name="Lechner B.E."/>
            <person name="Liimatainen K."/>
            <person name="Lipzen A."/>
            <person name="Lukacs Z."/>
            <person name="Mihaltcheva S."/>
            <person name="Morgado L.N."/>
            <person name="Niskanen T."/>
            <person name="Noordeloos M.E."/>
            <person name="Ohm R.A."/>
            <person name="Ortiz-Santana B."/>
            <person name="Ovrebo C."/>
            <person name="Racz N."/>
            <person name="Riley R."/>
            <person name="Savchenko A."/>
            <person name="Shiryaev A."/>
            <person name="Soop K."/>
            <person name="Spirin V."/>
            <person name="Szebenyi C."/>
            <person name="Tomsovsky M."/>
            <person name="Tulloss R.E."/>
            <person name="Uehling J."/>
            <person name="Grigoriev I.V."/>
            <person name="Vagvolgyi C."/>
            <person name="Papp T."/>
            <person name="Martin F.M."/>
            <person name="Miettinen O."/>
            <person name="Hibbett D.S."/>
            <person name="Nagy L.G."/>
        </authorList>
    </citation>
    <scope>NUCLEOTIDE SEQUENCE [LARGE SCALE GENOMIC DNA]</scope>
    <source>
        <strain evidence="12 13">CBS 309.79</strain>
    </source>
</reference>
<dbReference type="InterPro" id="IPR018338">
    <property type="entry name" value="Carbonic_anhydrase_a-class_CS"/>
</dbReference>
<comment type="catalytic activity">
    <reaction evidence="8 9">
        <text>hydrogencarbonate + H(+) = CO2 + H2O</text>
        <dbReference type="Rhea" id="RHEA:10748"/>
        <dbReference type="ChEBI" id="CHEBI:15377"/>
        <dbReference type="ChEBI" id="CHEBI:15378"/>
        <dbReference type="ChEBI" id="CHEBI:16526"/>
        <dbReference type="ChEBI" id="CHEBI:17544"/>
        <dbReference type="EC" id="4.2.1.1"/>
    </reaction>
</comment>
<dbReference type="PANTHER" id="PTHR18952">
    <property type="entry name" value="CARBONIC ANHYDRASE"/>
    <property type="match status" value="1"/>
</dbReference>
<gene>
    <name evidence="12" type="ORF">BDV98DRAFT_607907</name>
</gene>
<evidence type="ECO:0000256" key="5">
    <source>
        <dbReference type="ARBA" id="ARBA00022723"/>
    </source>
</evidence>
<dbReference type="InterPro" id="IPR036398">
    <property type="entry name" value="CA_dom_sf"/>
</dbReference>
<evidence type="ECO:0000313" key="12">
    <source>
        <dbReference type="EMBL" id="TFK96992.1"/>
    </source>
</evidence>
<feature type="region of interest" description="Disordered" evidence="10">
    <location>
        <begin position="281"/>
        <end position="324"/>
    </location>
</feature>
<protein>
    <recommendedName>
        <fullName evidence="4 9">Carbonic anhydrase</fullName>
        <ecNumber evidence="4 9">4.2.1.1</ecNumber>
    </recommendedName>
</protein>